<dbReference type="RefSeq" id="WP_114002149.1">
    <property type="nucleotide sequence ID" value="NZ_PSQG01000011.1"/>
</dbReference>
<accession>A0A367G0T9</accession>
<keyword evidence="3" id="KW-0238">DNA-binding</keyword>
<keyword evidence="2" id="KW-0805">Transcription regulation</keyword>
<feature type="compositionally biased region" description="Basic residues" evidence="5">
    <location>
        <begin position="180"/>
        <end position="189"/>
    </location>
</feature>
<feature type="region of interest" description="Disordered" evidence="5">
    <location>
        <begin position="164"/>
        <end position="189"/>
    </location>
</feature>
<organism evidence="7 8">
    <name type="scientific">Blautia obeum</name>
    <dbReference type="NCBI Taxonomy" id="40520"/>
    <lineage>
        <taxon>Bacteria</taxon>
        <taxon>Bacillati</taxon>
        <taxon>Bacillota</taxon>
        <taxon>Clostridia</taxon>
        <taxon>Lachnospirales</taxon>
        <taxon>Lachnospiraceae</taxon>
        <taxon>Blautia</taxon>
    </lineage>
</organism>
<dbReference type="PANTHER" id="PTHR30204">
    <property type="entry name" value="REDOX-CYCLING DRUG-SENSING TRANSCRIPTIONAL ACTIVATOR SOXR"/>
    <property type="match status" value="1"/>
</dbReference>
<evidence type="ECO:0000313" key="8">
    <source>
        <dbReference type="Proteomes" id="UP000253208"/>
    </source>
</evidence>
<dbReference type="Pfam" id="PF13411">
    <property type="entry name" value="MerR_1"/>
    <property type="match status" value="1"/>
</dbReference>
<dbReference type="Proteomes" id="UP000253208">
    <property type="component" value="Unassembled WGS sequence"/>
</dbReference>
<dbReference type="InterPro" id="IPR009061">
    <property type="entry name" value="DNA-bd_dom_put_sf"/>
</dbReference>
<dbReference type="AlphaFoldDB" id="A0A367G0T9"/>
<reference evidence="7 8" key="1">
    <citation type="submission" date="2018-02" db="EMBL/GenBank/DDBJ databases">
        <title>Complete genome sequencing of Faecalibacterium prausnitzii strains isolated from the human gut.</title>
        <authorList>
            <person name="Fitzgerald B.C."/>
            <person name="Shkoporov A.N."/>
            <person name="Ross P.R."/>
            <person name="Hill C."/>
        </authorList>
    </citation>
    <scope>NUCLEOTIDE SEQUENCE [LARGE SCALE GENOMIC DNA]</scope>
    <source>
        <strain evidence="7 8">APC942/31-1</strain>
    </source>
</reference>
<dbReference type="Gene3D" id="1.10.1660.10">
    <property type="match status" value="1"/>
</dbReference>
<name>A0A367G0T9_9FIRM</name>
<dbReference type="InterPro" id="IPR047057">
    <property type="entry name" value="MerR_fam"/>
</dbReference>
<evidence type="ECO:0000256" key="3">
    <source>
        <dbReference type="ARBA" id="ARBA00023125"/>
    </source>
</evidence>
<dbReference type="SMART" id="SM00422">
    <property type="entry name" value="HTH_MERR"/>
    <property type="match status" value="1"/>
</dbReference>
<dbReference type="InterPro" id="IPR000551">
    <property type="entry name" value="MerR-type_HTH_dom"/>
</dbReference>
<sequence length="189" mass="22223">MEKRYTVRQAVTLTGVKSYVLRYWEEELELRIGRNELGHRYYTPFDIQLFLKINELKSKGLQLKAIRTLIPPEARKADTPDFSESGIRILDGEAVELEDIPMKKTGSEKEFMEKTESGNTEKCEADNDKILEFQEIMERLIREEMQRKKEGEYRCRSLDEAIRRQQQARREAAASCEGKKNKKNRKGCR</sequence>
<dbReference type="EMBL" id="PSQG01000011">
    <property type="protein sequence ID" value="RCH43823.1"/>
    <property type="molecule type" value="Genomic_DNA"/>
</dbReference>
<comment type="caution">
    <text evidence="7">The sequence shown here is derived from an EMBL/GenBank/DDBJ whole genome shotgun (WGS) entry which is preliminary data.</text>
</comment>
<evidence type="ECO:0000256" key="1">
    <source>
        <dbReference type="ARBA" id="ARBA00022491"/>
    </source>
</evidence>
<dbReference type="GO" id="GO:0003700">
    <property type="term" value="F:DNA-binding transcription factor activity"/>
    <property type="evidence" value="ECO:0007669"/>
    <property type="project" value="InterPro"/>
</dbReference>
<evidence type="ECO:0000256" key="4">
    <source>
        <dbReference type="ARBA" id="ARBA00023163"/>
    </source>
</evidence>
<keyword evidence="4" id="KW-0804">Transcription</keyword>
<dbReference type="PANTHER" id="PTHR30204:SF69">
    <property type="entry name" value="MERR-FAMILY TRANSCRIPTIONAL REGULATOR"/>
    <property type="match status" value="1"/>
</dbReference>
<feature type="domain" description="HTH merR-type" evidence="6">
    <location>
        <begin position="4"/>
        <end position="72"/>
    </location>
</feature>
<evidence type="ECO:0000313" key="7">
    <source>
        <dbReference type="EMBL" id="RCH43823.1"/>
    </source>
</evidence>
<dbReference type="SUPFAM" id="SSF46955">
    <property type="entry name" value="Putative DNA-binding domain"/>
    <property type="match status" value="1"/>
</dbReference>
<protein>
    <submittedName>
        <fullName evidence="7">Transcriptional regulator</fullName>
    </submittedName>
</protein>
<evidence type="ECO:0000256" key="5">
    <source>
        <dbReference type="SAM" id="MobiDB-lite"/>
    </source>
</evidence>
<dbReference type="GO" id="GO:0003677">
    <property type="term" value="F:DNA binding"/>
    <property type="evidence" value="ECO:0007669"/>
    <property type="project" value="UniProtKB-KW"/>
</dbReference>
<keyword evidence="1" id="KW-0678">Repressor</keyword>
<dbReference type="PROSITE" id="PS50937">
    <property type="entry name" value="HTH_MERR_2"/>
    <property type="match status" value="1"/>
</dbReference>
<evidence type="ECO:0000259" key="6">
    <source>
        <dbReference type="PROSITE" id="PS50937"/>
    </source>
</evidence>
<proteinExistence type="predicted"/>
<gene>
    <name evidence="7" type="ORF">C4886_09005</name>
</gene>
<evidence type="ECO:0000256" key="2">
    <source>
        <dbReference type="ARBA" id="ARBA00023015"/>
    </source>
</evidence>